<dbReference type="OrthoDB" id="20534at2759"/>
<evidence type="ECO:0000256" key="1">
    <source>
        <dbReference type="SAM" id="MobiDB-lite"/>
    </source>
</evidence>
<dbReference type="AlphaFoldDB" id="A0A0N4WJP0"/>
<feature type="compositionally biased region" description="Polar residues" evidence="1">
    <location>
        <begin position="1"/>
        <end position="15"/>
    </location>
</feature>
<proteinExistence type="predicted"/>
<dbReference type="EMBL" id="UZAF01017503">
    <property type="protein sequence ID" value="VDO42306.1"/>
    <property type="molecule type" value="Genomic_DNA"/>
</dbReference>
<evidence type="ECO:0000313" key="4">
    <source>
        <dbReference type="WBParaSite" id="HPLM_0001124101-mRNA-1"/>
    </source>
</evidence>
<dbReference type="Proteomes" id="UP000268014">
    <property type="component" value="Unassembled WGS sequence"/>
</dbReference>
<accession>A0A0N4WJP0</accession>
<sequence length="120" mass="12958">MASKSFSATTDQISGNYPKAPGYERGPLSPNRGNESSMGRLRTHSLNMAHLDLGRRCNVSSFDAAPGTSLPSHSSLCRSDSGFHAVTGDWSLFSVVGILYYNYHCNFSHKLFKLPVGSSG</sequence>
<evidence type="ECO:0000313" key="3">
    <source>
        <dbReference type="Proteomes" id="UP000268014"/>
    </source>
</evidence>
<keyword evidence="3" id="KW-1185">Reference proteome</keyword>
<evidence type="ECO:0000313" key="2">
    <source>
        <dbReference type="EMBL" id="VDO42306.1"/>
    </source>
</evidence>
<dbReference type="STRING" id="6290.A0A0N4WJP0"/>
<gene>
    <name evidence="2" type="ORF">HPLM_LOCUS11233</name>
</gene>
<protein>
    <submittedName>
        <fullName evidence="4">CKK domain-containing protein</fullName>
    </submittedName>
</protein>
<feature type="region of interest" description="Disordered" evidence="1">
    <location>
        <begin position="1"/>
        <end position="41"/>
    </location>
</feature>
<reference evidence="4" key="1">
    <citation type="submission" date="2017-02" db="UniProtKB">
        <authorList>
            <consortium name="WormBaseParasite"/>
        </authorList>
    </citation>
    <scope>IDENTIFICATION</scope>
</reference>
<reference evidence="2 3" key="2">
    <citation type="submission" date="2018-11" db="EMBL/GenBank/DDBJ databases">
        <authorList>
            <consortium name="Pathogen Informatics"/>
        </authorList>
    </citation>
    <scope>NUCLEOTIDE SEQUENCE [LARGE SCALE GENOMIC DNA]</scope>
    <source>
        <strain evidence="2 3">MHpl1</strain>
    </source>
</reference>
<organism evidence="4">
    <name type="scientific">Haemonchus placei</name>
    <name type="common">Barber's pole worm</name>
    <dbReference type="NCBI Taxonomy" id="6290"/>
    <lineage>
        <taxon>Eukaryota</taxon>
        <taxon>Metazoa</taxon>
        <taxon>Ecdysozoa</taxon>
        <taxon>Nematoda</taxon>
        <taxon>Chromadorea</taxon>
        <taxon>Rhabditida</taxon>
        <taxon>Rhabditina</taxon>
        <taxon>Rhabditomorpha</taxon>
        <taxon>Strongyloidea</taxon>
        <taxon>Trichostrongylidae</taxon>
        <taxon>Haemonchus</taxon>
    </lineage>
</organism>
<dbReference type="WBParaSite" id="HPLM_0001124101-mRNA-1">
    <property type="protein sequence ID" value="HPLM_0001124101-mRNA-1"/>
    <property type="gene ID" value="HPLM_0001124101"/>
</dbReference>
<name>A0A0N4WJP0_HAEPC</name>